<dbReference type="RefSeq" id="WP_382406238.1">
    <property type="nucleotide sequence ID" value="NZ_JBHSGU010000002.1"/>
</dbReference>
<evidence type="ECO:0000259" key="9">
    <source>
        <dbReference type="SMART" id="SM00359"/>
    </source>
</evidence>
<sequence>MNPSVVLKASREKSLLRRHPWVFEGAIEKVIGKPHSGATVDILDAKGAWLAKGAFSPESQIRVRVWSFQQDEPIDDAFFKRKVQSALALREMWLEHTMHSALFNADNTSHDTKGSTAITNAYRLVAGESDGLPGITIDKYDNVLVMQVVSAGGEKHKKKLINALTSLFPDHVIHERSDVEVRKKEGLDLVVQTHVGDLPDAVIIYEHGVKIEVDLIAGHKTGFYLDQRKNRQIAGSFCAGKRVLNCFSYTGTFALYALAGGAEEVINADVSQSALDTSAKNLALNFNTEQQAKVKHVKEDVFELLRRYKEKGERFDVIVMDPPKFVENKRHLERAARGYKDINRIACELLSDNGVLLTFSCSGLVSQDLFNKIVADAALDANTQLSYIQKLEQDSDHVIASSFPEGAYLKGLVCVKRQA</sequence>
<dbReference type="SUPFAM" id="SSF53335">
    <property type="entry name" value="S-adenosyl-L-methionine-dependent methyltransferases"/>
    <property type="match status" value="1"/>
</dbReference>
<evidence type="ECO:0000256" key="7">
    <source>
        <dbReference type="ARBA" id="ARBA00022884"/>
    </source>
</evidence>
<dbReference type="InterPro" id="IPR019614">
    <property type="entry name" value="SAM-dep_methyl-trfase"/>
</dbReference>
<dbReference type="SUPFAM" id="SSF88697">
    <property type="entry name" value="PUA domain-like"/>
    <property type="match status" value="1"/>
</dbReference>
<evidence type="ECO:0000256" key="3">
    <source>
        <dbReference type="ARBA" id="ARBA00022552"/>
    </source>
</evidence>
<keyword evidence="7" id="KW-0694">RNA-binding</keyword>
<dbReference type="Proteomes" id="UP001595897">
    <property type="component" value="Unassembled WGS sequence"/>
</dbReference>
<dbReference type="Pfam" id="PF17785">
    <property type="entry name" value="PUA_3"/>
    <property type="match status" value="1"/>
</dbReference>
<reference evidence="11" key="1">
    <citation type="journal article" date="2019" name="Int. J. Syst. Evol. Microbiol.">
        <title>The Global Catalogue of Microorganisms (GCM) 10K type strain sequencing project: providing services to taxonomists for standard genome sequencing and annotation.</title>
        <authorList>
            <consortium name="The Broad Institute Genomics Platform"/>
            <consortium name="The Broad Institute Genome Sequencing Center for Infectious Disease"/>
            <person name="Wu L."/>
            <person name="Ma J."/>
        </authorList>
    </citation>
    <scope>NUCLEOTIDE SEQUENCE [LARGE SCALE GENOMIC DNA]</scope>
    <source>
        <strain evidence="11">KACC 12507</strain>
    </source>
</reference>
<dbReference type="SMART" id="SM00359">
    <property type="entry name" value="PUA"/>
    <property type="match status" value="1"/>
</dbReference>
<evidence type="ECO:0000256" key="2">
    <source>
        <dbReference type="ARBA" id="ARBA00022490"/>
    </source>
</evidence>
<gene>
    <name evidence="10" type="ORF">ACFO4O_04910</name>
</gene>
<evidence type="ECO:0000256" key="6">
    <source>
        <dbReference type="ARBA" id="ARBA00022691"/>
    </source>
</evidence>
<dbReference type="PANTHER" id="PTHR42873:SF1">
    <property type="entry name" value="S-ADENOSYLMETHIONINE-DEPENDENT METHYLTRANSFERASE DOMAIN-CONTAINING PROTEIN"/>
    <property type="match status" value="1"/>
</dbReference>
<dbReference type="CDD" id="cd21153">
    <property type="entry name" value="PUA_RlmI"/>
    <property type="match status" value="1"/>
</dbReference>
<keyword evidence="4 10" id="KW-0489">Methyltransferase</keyword>
<dbReference type="CDD" id="cd11572">
    <property type="entry name" value="RlmI_M_like"/>
    <property type="match status" value="1"/>
</dbReference>
<dbReference type="Pfam" id="PF10672">
    <property type="entry name" value="Methyltrans_SAM"/>
    <property type="match status" value="1"/>
</dbReference>
<name>A0ABV9LU05_9ALTE</name>
<dbReference type="GO" id="GO:0008168">
    <property type="term" value="F:methyltransferase activity"/>
    <property type="evidence" value="ECO:0007669"/>
    <property type="project" value="UniProtKB-KW"/>
</dbReference>
<comment type="caution">
    <text evidence="10">The sequence shown here is derived from an EMBL/GenBank/DDBJ whole genome shotgun (WGS) entry which is preliminary data.</text>
</comment>
<dbReference type="Gene3D" id="2.30.130.10">
    <property type="entry name" value="PUA domain"/>
    <property type="match status" value="1"/>
</dbReference>
<evidence type="ECO:0000313" key="11">
    <source>
        <dbReference type="Proteomes" id="UP001595897"/>
    </source>
</evidence>
<dbReference type="InterPro" id="IPR036974">
    <property type="entry name" value="PUA_sf"/>
</dbReference>
<keyword evidence="2" id="KW-0963">Cytoplasm</keyword>
<keyword evidence="6" id="KW-0949">S-adenosyl-L-methionine</keyword>
<dbReference type="EC" id="2.1.1.-" evidence="10"/>
<keyword evidence="11" id="KW-1185">Reference proteome</keyword>
<dbReference type="Gene3D" id="3.40.50.150">
    <property type="entry name" value="Vaccinia Virus protein VP39"/>
    <property type="match status" value="1"/>
</dbReference>
<evidence type="ECO:0000256" key="4">
    <source>
        <dbReference type="ARBA" id="ARBA00022603"/>
    </source>
</evidence>
<dbReference type="GO" id="GO:0032259">
    <property type="term" value="P:methylation"/>
    <property type="evidence" value="ECO:0007669"/>
    <property type="project" value="UniProtKB-KW"/>
</dbReference>
<keyword evidence="5 10" id="KW-0808">Transferase</keyword>
<feature type="domain" description="PUA" evidence="9">
    <location>
        <begin position="3"/>
        <end position="88"/>
    </location>
</feature>
<dbReference type="PANTHER" id="PTHR42873">
    <property type="entry name" value="RIBOSOMAL RNA LARGE SUBUNIT METHYLTRANSFERASE"/>
    <property type="match status" value="1"/>
</dbReference>
<dbReference type="CDD" id="cd02440">
    <property type="entry name" value="AdoMet_MTases"/>
    <property type="match status" value="1"/>
</dbReference>
<dbReference type="InterPro" id="IPR002478">
    <property type="entry name" value="PUA"/>
</dbReference>
<proteinExistence type="inferred from homology"/>
<dbReference type="Gene3D" id="3.30.750.80">
    <property type="entry name" value="RNA methyltransferase domain (HRMD) like"/>
    <property type="match status" value="1"/>
</dbReference>
<evidence type="ECO:0000256" key="8">
    <source>
        <dbReference type="ARBA" id="ARBA00038091"/>
    </source>
</evidence>
<evidence type="ECO:0000313" key="10">
    <source>
        <dbReference type="EMBL" id="MFC4699494.1"/>
    </source>
</evidence>
<dbReference type="InterPro" id="IPR029063">
    <property type="entry name" value="SAM-dependent_MTases_sf"/>
</dbReference>
<evidence type="ECO:0000256" key="5">
    <source>
        <dbReference type="ARBA" id="ARBA00022679"/>
    </source>
</evidence>
<organism evidence="10 11">
    <name type="scientific">Glaciecola siphonariae</name>
    <dbReference type="NCBI Taxonomy" id="521012"/>
    <lineage>
        <taxon>Bacteria</taxon>
        <taxon>Pseudomonadati</taxon>
        <taxon>Pseudomonadota</taxon>
        <taxon>Gammaproteobacteria</taxon>
        <taxon>Alteromonadales</taxon>
        <taxon>Alteromonadaceae</taxon>
        <taxon>Glaciecola</taxon>
    </lineage>
</organism>
<dbReference type="InterPro" id="IPR041532">
    <property type="entry name" value="RlmI-like_PUA"/>
</dbReference>
<comment type="subcellular location">
    <subcellularLocation>
        <location evidence="1">Cytoplasm</location>
    </subcellularLocation>
</comment>
<accession>A0ABV9LU05</accession>
<comment type="similarity">
    <text evidence="8">Belongs to the methyltransferase superfamily. RlmI family.</text>
</comment>
<dbReference type="EMBL" id="JBHSGU010000002">
    <property type="protein sequence ID" value="MFC4699494.1"/>
    <property type="molecule type" value="Genomic_DNA"/>
</dbReference>
<evidence type="ECO:0000256" key="1">
    <source>
        <dbReference type="ARBA" id="ARBA00004496"/>
    </source>
</evidence>
<protein>
    <submittedName>
        <fullName evidence="10">Class I SAM-dependent rRNA methyltransferase</fullName>
        <ecNumber evidence="10">2.1.1.-</ecNumber>
    </submittedName>
</protein>
<keyword evidence="3" id="KW-0698">rRNA processing</keyword>
<dbReference type="InterPro" id="IPR015947">
    <property type="entry name" value="PUA-like_sf"/>
</dbReference>
<dbReference type="PROSITE" id="PS50890">
    <property type="entry name" value="PUA"/>
    <property type="match status" value="1"/>
</dbReference>